<organism evidence="1">
    <name type="scientific">Thiothrix fructosivorans</name>
    <dbReference type="NCBI Taxonomy" id="111770"/>
    <lineage>
        <taxon>Bacteria</taxon>
        <taxon>Pseudomonadati</taxon>
        <taxon>Pseudomonadota</taxon>
        <taxon>Gammaproteobacteria</taxon>
        <taxon>Thiotrichales</taxon>
        <taxon>Thiotrichaceae</taxon>
        <taxon>Thiothrix</taxon>
    </lineage>
</organism>
<proteinExistence type="predicted"/>
<sequence length="54" mass="6252">MPAKLTKTCQRCKTTKALDEFFHNSTKPDFHNGICKICQKTVNQQRHTQQSSDQ</sequence>
<dbReference type="EMBL" id="CP072748">
    <property type="protein sequence ID" value="QTX11297.1"/>
    <property type="molecule type" value="Genomic_DNA"/>
</dbReference>
<gene>
    <name evidence="1" type="ORF">J1836_002760</name>
</gene>
<accession>A0A8B0SNL9</accession>
<name>A0A8B0SNL9_9GAMM</name>
<reference evidence="1" key="1">
    <citation type="submission" date="2021-04" db="EMBL/GenBank/DDBJ databases">
        <title>Complete Genome and methylome analysis of Thiothrix fructosivorans ATCC 49748.</title>
        <authorList>
            <person name="Fomenkov A."/>
            <person name="Sun L."/>
            <person name="Vincze T."/>
            <person name="Grabovich M.Y."/>
            <person name="Roberts R.J."/>
        </authorList>
    </citation>
    <scope>NUCLEOTIDE SEQUENCE</scope>
    <source>
        <strain evidence="1">ATCC 49748</strain>
    </source>
</reference>
<protein>
    <submittedName>
        <fullName evidence="1">Uncharacterized protein</fullName>
    </submittedName>
</protein>
<dbReference type="AlphaFoldDB" id="A0A8B0SNL9"/>
<evidence type="ECO:0000313" key="1">
    <source>
        <dbReference type="EMBL" id="QTX11297.1"/>
    </source>
</evidence>